<dbReference type="SUPFAM" id="SSF52317">
    <property type="entry name" value="Class I glutamine amidotransferase-like"/>
    <property type="match status" value="1"/>
</dbReference>
<dbReference type="EMBL" id="FOMG01000017">
    <property type="protein sequence ID" value="SFD03194.1"/>
    <property type="molecule type" value="Genomic_DNA"/>
</dbReference>
<name>A0A1I1NZR6_9CLOT</name>
<evidence type="ECO:0000256" key="2">
    <source>
        <dbReference type="ARBA" id="ARBA00022670"/>
    </source>
</evidence>
<dbReference type="InterPro" id="IPR029062">
    <property type="entry name" value="Class_I_gatase-like"/>
</dbReference>
<proteinExistence type="inferred from homology"/>
<reference evidence="5 6" key="1">
    <citation type="submission" date="2016-10" db="EMBL/GenBank/DDBJ databases">
        <authorList>
            <person name="de Groot N.N."/>
        </authorList>
    </citation>
    <scope>NUCLEOTIDE SEQUENCE [LARGE SCALE GENOMIC DNA]</scope>
    <source>
        <strain evidence="5 6">DSM 12992</strain>
    </source>
</reference>
<dbReference type="GO" id="GO:0008236">
    <property type="term" value="F:serine-type peptidase activity"/>
    <property type="evidence" value="ECO:0007669"/>
    <property type="project" value="UniProtKB-KW"/>
</dbReference>
<dbReference type="AlphaFoldDB" id="A0A1I1NZR6"/>
<keyword evidence="3" id="KW-0378">Hydrolase</keyword>
<keyword evidence="2" id="KW-0645">Protease</keyword>
<sequence>MVNILFSLYNFDEKWAKDKIEKYINNNDKVLIIPFSFDKKISNDIDWQNAYNKDNGKYYKSIVLPFLSYGITEENIKWINYFKDTKENAKDKIRNSDIIFFTGGLPDKMVCRLKEFDLINEIENFTGIIMGSSAGAMIQIAEYHITPDEDYDTFSYNRGLNLIKDFDIEVHYEETKIQKDYINKVLNEKINLVYAIKDTGGIIIDNNEITLLGDTQIFSRQ</sequence>
<keyword evidence="6" id="KW-1185">Reference proteome</keyword>
<dbReference type="GO" id="GO:0006508">
    <property type="term" value="P:proteolysis"/>
    <property type="evidence" value="ECO:0007669"/>
    <property type="project" value="UniProtKB-KW"/>
</dbReference>
<dbReference type="STRING" id="119641.SAMN05421842_11781"/>
<evidence type="ECO:0000256" key="4">
    <source>
        <dbReference type="ARBA" id="ARBA00022825"/>
    </source>
</evidence>
<dbReference type="RefSeq" id="WP_090091922.1">
    <property type="nucleotide sequence ID" value="NZ_FOMG01000017.1"/>
</dbReference>
<dbReference type="OrthoDB" id="384634at2"/>
<protein>
    <submittedName>
        <fullName evidence="5">Peptidase family S51</fullName>
    </submittedName>
</protein>
<organism evidence="5 6">
    <name type="scientific">Clostridium uliginosum</name>
    <dbReference type="NCBI Taxonomy" id="119641"/>
    <lineage>
        <taxon>Bacteria</taxon>
        <taxon>Bacillati</taxon>
        <taxon>Bacillota</taxon>
        <taxon>Clostridia</taxon>
        <taxon>Eubacteriales</taxon>
        <taxon>Clostridiaceae</taxon>
        <taxon>Clostridium</taxon>
    </lineage>
</organism>
<comment type="similarity">
    <text evidence="1">Belongs to the peptidase S51 family.</text>
</comment>
<accession>A0A1I1NZR6</accession>
<dbReference type="Pfam" id="PF03575">
    <property type="entry name" value="Peptidase_S51"/>
    <property type="match status" value="1"/>
</dbReference>
<gene>
    <name evidence="5" type="ORF">SAMN05421842_11781</name>
</gene>
<dbReference type="InterPro" id="IPR005320">
    <property type="entry name" value="Peptidase_S51"/>
</dbReference>
<evidence type="ECO:0000313" key="5">
    <source>
        <dbReference type="EMBL" id="SFD03194.1"/>
    </source>
</evidence>
<evidence type="ECO:0000256" key="3">
    <source>
        <dbReference type="ARBA" id="ARBA00022801"/>
    </source>
</evidence>
<keyword evidence="4" id="KW-0720">Serine protease</keyword>
<evidence type="ECO:0000256" key="1">
    <source>
        <dbReference type="ARBA" id="ARBA00006534"/>
    </source>
</evidence>
<dbReference type="Proteomes" id="UP000199263">
    <property type="component" value="Unassembled WGS sequence"/>
</dbReference>
<evidence type="ECO:0000313" key="6">
    <source>
        <dbReference type="Proteomes" id="UP000199263"/>
    </source>
</evidence>
<dbReference type="Gene3D" id="3.40.50.880">
    <property type="match status" value="1"/>
</dbReference>